<dbReference type="Pfam" id="PF03175">
    <property type="entry name" value="DNA_pol_B_2"/>
    <property type="match status" value="1"/>
</dbReference>
<dbReference type="GO" id="GO:0003887">
    <property type="term" value="F:DNA-directed DNA polymerase activity"/>
    <property type="evidence" value="ECO:0007669"/>
    <property type="project" value="UniProtKB-KW"/>
</dbReference>
<dbReference type="GO" id="GO:0000166">
    <property type="term" value="F:nucleotide binding"/>
    <property type="evidence" value="ECO:0007669"/>
    <property type="project" value="InterPro"/>
</dbReference>
<sequence length="204" mass="24184">MRDLVTRDIEGNYGVTRVFNTAPSYARYRWSTTTDVKVGNWYYDLEHLYLGARTECIGYGRFDDVVVYDINSSYPHSAWRLVFPDTEKYVISNDISYEGAVYAEVLVKKDWLPPLAYKKEVNGEMKLIFPYGKLKKWFTTLELRYLQDNKMGEVHRIIKHRLFEGVDSPFRKFVEEHYNMKLRAEAEHNEAMRSVRQTHAQFVL</sequence>
<gene>
    <name evidence="10" type="ORF">B9Q04_18260</name>
</gene>
<accession>A0A2R6C546</accession>
<keyword evidence="7" id="KW-0238">DNA-binding</keyword>
<evidence type="ECO:0000256" key="6">
    <source>
        <dbReference type="ARBA" id="ARBA00022932"/>
    </source>
</evidence>
<dbReference type="EMBL" id="NEXF01000628">
    <property type="protein sequence ID" value="PSO06017.1"/>
    <property type="molecule type" value="Genomic_DNA"/>
</dbReference>
<evidence type="ECO:0000313" key="10">
    <source>
        <dbReference type="EMBL" id="PSO06017.1"/>
    </source>
</evidence>
<proteinExistence type="inferred from homology"/>
<organism evidence="10 11">
    <name type="scientific">Candidatus Marsarchaeota G2 archaeon BE_D</name>
    <dbReference type="NCBI Taxonomy" id="1978158"/>
    <lineage>
        <taxon>Archaea</taxon>
        <taxon>Candidatus Marsarchaeota</taxon>
        <taxon>Candidatus Marsarchaeota group 2</taxon>
    </lineage>
</organism>
<keyword evidence="5" id="KW-0235">DNA replication</keyword>
<evidence type="ECO:0000256" key="5">
    <source>
        <dbReference type="ARBA" id="ARBA00022705"/>
    </source>
</evidence>
<comment type="catalytic activity">
    <reaction evidence="8">
        <text>DNA(n) + a 2'-deoxyribonucleoside 5'-triphosphate = DNA(n+1) + diphosphate</text>
        <dbReference type="Rhea" id="RHEA:22508"/>
        <dbReference type="Rhea" id="RHEA-COMP:17339"/>
        <dbReference type="Rhea" id="RHEA-COMP:17340"/>
        <dbReference type="ChEBI" id="CHEBI:33019"/>
        <dbReference type="ChEBI" id="CHEBI:61560"/>
        <dbReference type="ChEBI" id="CHEBI:173112"/>
        <dbReference type="EC" id="2.7.7.7"/>
    </reaction>
</comment>
<dbReference type="Proteomes" id="UP000242015">
    <property type="component" value="Unassembled WGS sequence"/>
</dbReference>
<dbReference type="InterPro" id="IPR004868">
    <property type="entry name" value="DNA-dir_DNA_pol_B_mt/vir"/>
</dbReference>
<evidence type="ECO:0000256" key="4">
    <source>
        <dbReference type="ARBA" id="ARBA00022695"/>
    </source>
</evidence>
<feature type="non-terminal residue" evidence="10">
    <location>
        <position position="204"/>
    </location>
</feature>
<protein>
    <recommendedName>
        <fullName evidence="2">DNA-directed DNA polymerase</fullName>
        <ecNumber evidence="2">2.7.7.7</ecNumber>
    </recommendedName>
</protein>
<evidence type="ECO:0000256" key="3">
    <source>
        <dbReference type="ARBA" id="ARBA00022679"/>
    </source>
</evidence>
<evidence type="ECO:0000313" key="11">
    <source>
        <dbReference type="Proteomes" id="UP000242015"/>
    </source>
</evidence>
<keyword evidence="4" id="KW-0548">Nucleotidyltransferase</keyword>
<evidence type="ECO:0000256" key="8">
    <source>
        <dbReference type="ARBA" id="ARBA00049244"/>
    </source>
</evidence>
<evidence type="ECO:0000259" key="9">
    <source>
        <dbReference type="Pfam" id="PF03175"/>
    </source>
</evidence>
<dbReference type="SUPFAM" id="SSF56672">
    <property type="entry name" value="DNA/RNA polymerases"/>
    <property type="match status" value="1"/>
</dbReference>
<dbReference type="InterPro" id="IPR043502">
    <property type="entry name" value="DNA/RNA_pol_sf"/>
</dbReference>
<reference evidence="10 11" key="1">
    <citation type="submission" date="2017-04" db="EMBL/GenBank/DDBJ databases">
        <title>Novel microbial lineages endemic to geothermal iron-oxide mats fill important gaps in the evolutionary history of Archaea.</title>
        <authorList>
            <person name="Jay Z.J."/>
            <person name="Beam J.P."/>
            <person name="Dlakic M."/>
            <person name="Rusch D.B."/>
            <person name="Kozubal M.A."/>
            <person name="Inskeep W.P."/>
        </authorList>
    </citation>
    <scope>NUCLEOTIDE SEQUENCE [LARGE SCALE GENOMIC DNA]</scope>
    <source>
        <strain evidence="10">BE_D</strain>
    </source>
</reference>
<evidence type="ECO:0000256" key="2">
    <source>
        <dbReference type="ARBA" id="ARBA00012417"/>
    </source>
</evidence>
<dbReference type="GO" id="GO:0006260">
    <property type="term" value="P:DNA replication"/>
    <property type="evidence" value="ECO:0007669"/>
    <property type="project" value="UniProtKB-KW"/>
</dbReference>
<dbReference type="AlphaFoldDB" id="A0A2R6C546"/>
<comment type="similarity">
    <text evidence="1">Belongs to the DNA polymerase type-B family.</text>
</comment>
<dbReference type="GO" id="GO:0003677">
    <property type="term" value="F:DNA binding"/>
    <property type="evidence" value="ECO:0007669"/>
    <property type="project" value="UniProtKB-KW"/>
</dbReference>
<name>A0A2R6C546_9ARCH</name>
<evidence type="ECO:0000256" key="1">
    <source>
        <dbReference type="ARBA" id="ARBA00005755"/>
    </source>
</evidence>
<keyword evidence="3" id="KW-0808">Transferase</keyword>
<keyword evidence="6" id="KW-0239">DNA-directed DNA polymerase</keyword>
<evidence type="ECO:0000256" key="7">
    <source>
        <dbReference type="ARBA" id="ARBA00023125"/>
    </source>
</evidence>
<comment type="caution">
    <text evidence="10">The sequence shown here is derived from an EMBL/GenBank/DDBJ whole genome shotgun (WGS) entry which is preliminary data.</text>
</comment>
<dbReference type="EC" id="2.7.7.7" evidence="2"/>
<feature type="domain" description="DNA-directed DNA polymerase family B mitochondria/virus" evidence="9">
    <location>
        <begin position="48"/>
        <end position="195"/>
    </location>
</feature>